<reference evidence="9" key="1">
    <citation type="journal article" date="2014" name="Int. J. Syst. Evol. Microbiol.">
        <title>Complete genome sequence of Corynebacterium casei LMG S-19264T (=DSM 44701T), isolated from a smear-ripened cheese.</title>
        <authorList>
            <consortium name="US DOE Joint Genome Institute (JGI-PGF)"/>
            <person name="Walter F."/>
            <person name="Albersmeier A."/>
            <person name="Kalinowski J."/>
            <person name="Ruckert C."/>
        </authorList>
    </citation>
    <scope>NUCLEOTIDE SEQUENCE</scope>
    <source>
        <strain evidence="9">VKM Ac-2007</strain>
    </source>
</reference>
<feature type="transmembrane region" description="Helical" evidence="8">
    <location>
        <begin position="315"/>
        <end position="333"/>
    </location>
</feature>
<dbReference type="EMBL" id="BSEV01000001">
    <property type="protein sequence ID" value="GLK07664.1"/>
    <property type="molecule type" value="Genomic_DNA"/>
</dbReference>
<evidence type="ECO:0000256" key="8">
    <source>
        <dbReference type="SAM" id="Phobius"/>
    </source>
</evidence>
<evidence type="ECO:0000313" key="10">
    <source>
        <dbReference type="Proteomes" id="UP001143474"/>
    </source>
</evidence>
<dbReference type="PANTHER" id="PTHR47019">
    <property type="entry name" value="LIPID II FLIPPASE MURJ"/>
    <property type="match status" value="1"/>
</dbReference>
<evidence type="ECO:0000256" key="5">
    <source>
        <dbReference type="ARBA" id="ARBA00022984"/>
    </source>
</evidence>
<feature type="transmembrane region" description="Helical" evidence="8">
    <location>
        <begin position="353"/>
        <end position="376"/>
    </location>
</feature>
<feature type="transmembrane region" description="Helical" evidence="8">
    <location>
        <begin position="388"/>
        <end position="410"/>
    </location>
</feature>
<feature type="transmembrane region" description="Helical" evidence="8">
    <location>
        <begin position="86"/>
        <end position="108"/>
    </location>
</feature>
<proteinExistence type="predicted"/>
<evidence type="ECO:0000256" key="4">
    <source>
        <dbReference type="ARBA" id="ARBA00022960"/>
    </source>
</evidence>
<keyword evidence="3 8" id="KW-0812">Transmembrane</keyword>
<feature type="transmembrane region" description="Helical" evidence="8">
    <location>
        <begin position="30"/>
        <end position="49"/>
    </location>
</feature>
<dbReference type="GO" id="GO:0008360">
    <property type="term" value="P:regulation of cell shape"/>
    <property type="evidence" value="ECO:0007669"/>
    <property type="project" value="UniProtKB-KW"/>
</dbReference>
<keyword evidence="10" id="KW-1185">Reference proteome</keyword>
<dbReference type="PRINTS" id="PR01806">
    <property type="entry name" value="VIRFACTRMVIN"/>
</dbReference>
<dbReference type="RefSeq" id="WP_271216184.1">
    <property type="nucleotide sequence ID" value="NZ_BAAAVD010000033.1"/>
</dbReference>
<dbReference type="GO" id="GO:0005886">
    <property type="term" value="C:plasma membrane"/>
    <property type="evidence" value="ECO:0007669"/>
    <property type="project" value="UniProtKB-SubCell"/>
</dbReference>
<dbReference type="CDD" id="cd13123">
    <property type="entry name" value="MATE_MurJ_like"/>
    <property type="match status" value="1"/>
</dbReference>
<dbReference type="Proteomes" id="UP001143474">
    <property type="component" value="Unassembled WGS sequence"/>
</dbReference>
<keyword evidence="6 8" id="KW-1133">Transmembrane helix</keyword>
<feature type="transmembrane region" description="Helical" evidence="8">
    <location>
        <begin position="128"/>
        <end position="149"/>
    </location>
</feature>
<dbReference type="AlphaFoldDB" id="A0A9W6HXW5"/>
<reference evidence="9" key="2">
    <citation type="submission" date="2023-01" db="EMBL/GenBank/DDBJ databases">
        <authorList>
            <person name="Sun Q."/>
            <person name="Evtushenko L."/>
        </authorList>
    </citation>
    <scope>NUCLEOTIDE SEQUENCE</scope>
    <source>
        <strain evidence="9">VKM Ac-2007</strain>
    </source>
</reference>
<dbReference type="GO" id="GO:0009252">
    <property type="term" value="P:peptidoglycan biosynthetic process"/>
    <property type="evidence" value="ECO:0007669"/>
    <property type="project" value="UniProtKB-KW"/>
</dbReference>
<name>A0A9W6HXW5_9ACTN</name>
<evidence type="ECO:0000256" key="3">
    <source>
        <dbReference type="ARBA" id="ARBA00022692"/>
    </source>
</evidence>
<feature type="transmembrane region" description="Helical" evidence="8">
    <location>
        <begin position="55"/>
        <end position="74"/>
    </location>
</feature>
<evidence type="ECO:0000256" key="7">
    <source>
        <dbReference type="ARBA" id="ARBA00023136"/>
    </source>
</evidence>
<keyword evidence="2" id="KW-1003">Cell membrane</keyword>
<evidence type="ECO:0000256" key="6">
    <source>
        <dbReference type="ARBA" id="ARBA00022989"/>
    </source>
</evidence>
<feature type="transmembrane region" description="Helical" evidence="8">
    <location>
        <begin position="458"/>
        <end position="476"/>
    </location>
</feature>
<keyword evidence="4" id="KW-0133">Cell shape</keyword>
<evidence type="ECO:0008006" key="11">
    <source>
        <dbReference type="Google" id="ProtNLM"/>
    </source>
</evidence>
<gene>
    <name evidence="9" type="ORF">GCM10017600_10690</name>
</gene>
<dbReference type="InterPro" id="IPR004268">
    <property type="entry name" value="MurJ"/>
</dbReference>
<evidence type="ECO:0000256" key="2">
    <source>
        <dbReference type="ARBA" id="ARBA00022475"/>
    </source>
</evidence>
<sequence length="525" mass="53787">MREQPRLARAGRAMAVATLVSRITGFARTLALVATLGLGSCLFDAYTAANTLPNSIYDLVLGGALTGVLVPLLVRHSDELYAQRLLSLVVYGLGVTVAVAMLFAPQLVDLCTSEFSAGQRQTAITLTRFFLPQILLYGVGATVAAVLSTRGRQAAPMWAPVANNLVVIATAAAYLAVGGTDRLETLTSGQTWLLGLGTSAGVAVQVLVLWVATRGTGFRMRLRADPRGVGARRIAAMAGWTLLSVAASQAALVVVNRLASAAGSGALGVHANAYTLFQLPYAVVTVSIITGVLPRLSQAATRHDLPQVTAELSQSLRLSGVVLLPTAAALVVLGPRVTTVLFAHGNADPSAAALTGSVLAAYGLALVPFCGYQIMLRGFYALQDTRTPAVISLLVAVTATAGAVVSARLVPGPRMLAGMATGYAVAYAVGFLAAAAVLRRRIGRVDGHRLLSAHGRMLVAAVAAGGVTAAVAHLAGDVAGTGWTGSLVVVLSGGSCGALLYCLAARALRIGEFRVLLGVLRPGGA</sequence>
<feature type="transmembrane region" description="Helical" evidence="8">
    <location>
        <begin position="482"/>
        <end position="504"/>
    </location>
</feature>
<feature type="transmembrane region" description="Helical" evidence="8">
    <location>
        <begin position="275"/>
        <end position="294"/>
    </location>
</feature>
<dbReference type="NCBIfam" id="TIGR01695">
    <property type="entry name" value="murJ_mviN"/>
    <property type="match status" value="1"/>
</dbReference>
<protein>
    <recommendedName>
        <fullName evidence="11">Murein biosynthesis integral membrane protein MurJ</fullName>
    </recommendedName>
</protein>
<accession>A0A9W6HXW5</accession>
<keyword evidence="5" id="KW-0573">Peptidoglycan synthesis</keyword>
<dbReference type="InterPro" id="IPR051050">
    <property type="entry name" value="Lipid_II_flippase_MurJ/MviN"/>
</dbReference>
<dbReference type="Pfam" id="PF03023">
    <property type="entry name" value="MurJ"/>
    <property type="match status" value="1"/>
</dbReference>
<feature type="transmembrane region" description="Helical" evidence="8">
    <location>
        <begin position="192"/>
        <end position="213"/>
    </location>
</feature>
<evidence type="ECO:0000313" key="9">
    <source>
        <dbReference type="EMBL" id="GLK07664.1"/>
    </source>
</evidence>
<evidence type="ECO:0000256" key="1">
    <source>
        <dbReference type="ARBA" id="ARBA00004651"/>
    </source>
</evidence>
<dbReference type="GO" id="GO:0015648">
    <property type="term" value="F:lipid-linked peptidoglycan transporter activity"/>
    <property type="evidence" value="ECO:0007669"/>
    <property type="project" value="TreeGrafter"/>
</dbReference>
<organism evidence="9 10">
    <name type="scientific">Streptosporangium carneum</name>
    <dbReference type="NCBI Taxonomy" id="47481"/>
    <lineage>
        <taxon>Bacteria</taxon>
        <taxon>Bacillati</taxon>
        <taxon>Actinomycetota</taxon>
        <taxon>Actinomycetes</taxon>
        <taxon>Streptosporangiales</taxon>
        <taxon>Streptosporangiaceae</taxon>
        <taxon>Streptosporangium</taxon>
    </lineage>
</organism>
<keyword evidence="7 8" id="KW-0472">Membrane</keyword>
<comment type="caution">
    <text evidence="9">The sequence shown here is derived from an EMBL/GenBank/DDBJ whole genome shotgun (WGS) entry which is preliminary data.</text>
</comment>
<feature type="transmembrane region" description="Helical" evidence="8">
    <location>
        <begin position="416"/>
        <end position="438"/>
    </location>
</feature>
<feature type="transmembrane region" description="Helical" evidence="8">
    <location>
        <begin position="161"/>
        <end position="180"/>
    </location>
</feature>
<comment type="subcellular location">
    <subcellularLocation>
        <location evidence="1">Cell membrane</location>
        <topology evidence="1">Multi-pass membrane protein</topology>
    </subcellularLocation>
</comment>
<dbReference type="PANTHER" id="PTHR47019:SF1">
    <property type="entry name" value="LIPID II FLIPPASE MURJ"/>
    <property type="match status" value="1"/>
</dbReference>
<feature type="transmembrane region" description="Helical" evidence="8">
    <location>
        <begin position="234"/>
        <end position="255"/>
    </location>
</feature>
<dbReference type="GO" id="GO:0034204">
    <property type="term" value="P:lipid translocation"/>
    <property type="evidence" value="ECO:0007669"/>
    <property type="project" value="TreeGrafter"/>
</dbReference>